<dbReference type="GO" id="GO:0003700">
    <property type="term" value="F:DNA-binding transcription factor activity"/>
    <property type="evidence" value="ECO:0007669"/>
    <property type="project" value="InterPro"/>
</dbReference>
<proteinExistence type="inferred from homology"/>
<dbReference type="GO" id="GO:0043565">
    <property type="term" value="F:sequence-specific DNA binding"/>
    <property type="evidence" value="ECO:0007669"/>
    <property type="project" value="TreeGrafter"/>
</dbReference>
<reference evidence="6 7" key="1">
    <citation type="submission" date="2020-02" db="EMBL/GenBank/DDBJ databases">
        <title>complete genome sequence of Rhodobacteraceae bacterium.</title>
        <authorList>
            <person name="Park J."/>
            <person name="Kim Y.-S."/>
            <person name="Kim K.-H."/>
        </authorList>
    </citation>
    <scope>NUCLEOTIDE SEQUENCE [LARGE SCALE GENOMIC DNA]</scope>
    <source>
        <strain evidence="6 7">RR4-56</strain>
    </source>
</reference>
<evidence type="ECO:0000256" key="1">
    <source>
        <dbReference type="ARBA" id="ARBA00009437"/>
    </source>
</evidence>
<dbReference type="GO" id="GO:0006351">
    <property type="term" value="P:DNA-templated transcription"/>
    <property type="evidence" value="ECO:0007669"/>
    <property type="project" value="TreeGrafter"/>
</dbReference>
<evidence type="ECO:0000256" key="3">
    <source>
        <dbReference type="ARBA" id="ARBA00023125"/>
    </source>
</evidence>
<dbReference type="PANTHER" id="PTHR30537">
    <property type="entry name" value="HTH-TYPE TRANSCRIPTIONAL REGULATOR"/>
    <property type="match status" value="1"/>
</dbReference>
<dbReference type="CDD" id="cd08432">
    <property type="entry name" value="PBP2_GcdR_TrpI_HvrB_AmpR_like"/>
    <property type="match status" value="1"/>
</dbReference>
<keyword evidence="2" id="KW-0805">Transcription regulation</keyword>
<comment type="similarity">
    <text evidence="1">Belongs to the LysR transcriptional regulatory family.</text>
</comment>
<gene>
    <name evidence="6" type="ORF">G5B40_17815</name>
</gene>
<evidence type="ECO:0000256" key="4">
    <source>
        <dbReference type="ARBA" id="ARBA00023163"/>
    </source>
</evidence>
<dbReference type="InterPro" id="IPR036388">
    <property type="entry name" value="WH-like_DNA-bd_sf"/>
</dbReference>
<keyword evidence="4" id="KW-0804">Transcription</keyword>
<dbReference type="PROSITE" id="PS50931">
    <property type="entry name" value="HTH_LYSR"/>
    <property type="match status" value="1"/>
</dbReference>
<evidence type="ECO:0000313" key="6">
    <source>
        <dbReference type="EMBL" id="QIE57132.1"/>
    </source>
</evidence>
<keyword evidence="7" id="KW-1185">Reference proteome</keyword>
<keyword evidence="3" id="KW-0238">DNA-binding</keyword>
<dbReference type="InterPro" id="IPR058163">
    <property type="entry name" value="LysR-type_TF_proteobact-type"/>
</dbReference>
<dbReference type="AlphaFoldDB" id="A0A7M3T551"/>
<organism evidence="6 7">
    <name type="scientific">Pikeienuella piscinae</name>
    <dbReference type="NCBI Taxonomy" id="2748098"/>
    <lineage>
        <taxon>Bacteria</taxon>
        <taxon>Pseudomonadati</taxon>
        <taxon>Pseudomonadota</taxon>
        <taxon>Alphaproteobacteria</taxon>
        <taxon>Rhodobacterales</taxon>
        <taxon>Paracoccaceae</taxon>
        <taxon>Pikeienuella</taxon>
    </lineage>
</organism>
<dbReference type="InterPro" id="IPR036390">
    <property type="entry name" value="WH_DNA-bd_sf"/>
</dbReference>
<evidence type="ECO:0000259" key="5">
    <source>
        <dbReference type="PROSITE" id="PS50931"/>
    </source>
</evidence>
<evidence type="ECO:0000313" key="7">
    <source>
        <dbReference type="Proteomes" id="UP000503336"/>
    </source>
</evidence>
<dbReference type="SUPFAM" id="SSF53850">
    <property type="entry name" value="Periplasmic binding protein-like II"/>
    <property type="match status" value="1"/>
</dbReference>
<dbReference type="EMBL" id="CP049056">
    <property type="protein sequence ID" value="QIE57132.1"/>
    <property type="molecule type" value="Genomic_DNA"/>
</dbReference>
<name>A0A7M3T551_9RHOB</name>
<feature type="domain" description="HTH lysR-type" evidence="5">
    <location>
        <begin position="15"/>
        <end position="72"/>
    </location>
</feature>
<dbReference type="PANTHER" id="PTHR30537:SF26">
    <property type="entry name" value="GLYCINE CLEAVAGE SYSTEM TRANSCRIPTIONAL ACTIVATOR"/>
    <property type="match status" value="1"/>
</dbReference>
<dbReference type="SUPFAM" id="SSF46785">
    <property type="entry name" value="Winged helix' DNA-binding domain"/>
    <property type="match status" value="1"/>
</dbReference>
<dbReference type="Proteomes" id="UP000503336">
    <property type="component" value="Chromosome"/>
</dbReference>
<sequence>MAVEKRLTTAQRALPPLNALRAFEVAGRRLNFRLAAEELGVSQGAVAQHVRGLEARLGLKLFERLPKGLALTDAGRSYHEEVAEAFVRLREATVRLEPQAARVTITATTTFASRWLIPRLTAFTGRHPDIDLRVLATDSVLNFQSDGVDLAVRQGRPPFGAGVEAERLFRTELVAVAAPDFLDARPKAAGLAALEEAPLLHDSHNLWPVFLDALGGRRERALRGGLRFNQTTLSVDAAMAGQGVALVARFLVAEDLRSGRLRLVVADSLAREPDYHLLAPRSLRRASATEIVRSWLLETARAVE</sequence>
<dbReference type="Pfam" id="PF03466">
    <property type="entry name" value="LysR_substrate"/>
    <property type="match status" value="1"/>
</dbReference>
<dbReference type="PRINTS" id="PR00039">
    <property type="entry name" value="HTHLYSR"/>
</dbReference>
<protein>
    <submittedName>
        <fullName evidence="6">LysR family transcriptional regulator</fullName>
    </submittedName>
</protein>
<evidence type="ECO:0000256" key="2">
    <source>
        <dbReference type="ARBA" id="ARBA00023015"/>
    </source>
</evidence>
<accession>A0A7M3T551</accession>
<dbReference type="Gene3D" id="3.40.190.10">
    <property type="entry name" value="Periplasmic binding protein-like II"/>
    <property type="match status" value="2"/>
</dbReference>
<dbReference type="Pfam" id="PF00126">
    <property type="entry name" value="HTH_1"/>
    <property type="match status" value="1"/>
</dbReference>
<dbReference type="InterPro" id="IPR005119">
    <property type="entry name" value="LysR_subst-bd"/>
</dbReference>
<dbReference type="KEGG" id="hdh:G5B40_17815"/>
<dbReference type="InterPro" id="IPR000847">
    <property type="entry name" value="LysR_HTH_N"/>
</dbReference>
<dbReference type="Gene3D" id="1.10.10.10">
    <property type="entry name" value="Winged helix-like DNA-binding domain superfamily/Winged helix DNA-binding domain"/>
    <property type="match status" value="1"/>
</dbReference>